<reference evidence="1 2" key="1">
    <citation type="journal article" date="2018" name="Nat. Ecol. Evol.">
        <title>Shark genomes provide insights into elasmobranch evolution and the origin of vertebrates.</title>
        <authorList>
            <person name="Hara Y"/>
            <person name="Yamaguchi K"/>
            <person name="Onimaru K"/>
            <person name="Kadota M"/>
            <person name="Koyanagi M"/>
            <person name="Keeley SD"/>
            <person name="Tatsumi K"/>
            <person name="Tanaka K"/>
            <person name="Motone F"/>
            <person name="Kageyama Y"/>
            <person name="Nozu R"/>
            <person name="Adachi N"/>
            <person name="Nishimura O"/>
            <person name="Nakagawa R"/>
            <person name="Tanegashima C"/>
            <person name="Kiyatake I"/>
            <person name="Matsumoto R"/>
            <person name="Murakumo K"/>
            <person name="Nishida K"/>
            <person name="Terakita A"/>
            <person name="Kuratani S"/>
            <person name="Sato K"/>
            <person name="Hyodo S Kuraku.S."/>
        </authorList>
    </citation>
    <scope>NUCLEOTIDE SEQUENCE [LARGE SCALE GENOMIC DNA]</scope>
</reference>
<dbReference type="Proteomes" id="UP000287033">
    <property type="component" value="Unassembled WGS sequence"/>
</dbReference>
<evidence type="ECO:0000313" key="2">
    <source>
        <dbReference type="Proteomes" id="UP000287033"/>
    </source>
</evidence>
<dbReference type="EMBL" id="BEZZ01005838">
    <property type="protein sequence ID" value="GCC18312.1"/>
    <property type="molecule type" value="Genomic_DNA"/>
</dbReference>
<evidence type="ECO:0000313" key="1">
    <source>
        <dbReference type="EMBL" id="GCC18312.1"/>
    </source>
</evidence>
<dbReference type="AlphaFoldDB" id="A0A401RJH8"/>
<organism evidence="1 2">
    <name type="scientific">Chiloscyllium punctatum</name>
    <name type="common">Brownbanded bambooshark</name>
    <name type="synonym">Hemiscyllium punctatum</name>
    <dbReference type="NCBI Taxonomy" id="137246"/>
    <lineage>
        <taxon>Eukaryota</taxon>
        <taxon>Metazoa</taxon>
        <taxon>Chordata</taxon>
        <taxon>Craniata</taxon>
        <taxon>Vertebrata</taxon>
        <taxon>Chondrichthyes</taxon>
        <taxon>Elasmobranchii</taxon>
        <taxon>Galeomorphii</taxon>
        <taxon>Galeoidea</taxon>
        <taxon>Orectolobiformes</taxon>
        <taxon>Hemiscylliidae</taxon>
        <taxon>Chiloscyllium</taxon>
    </lineage>
</organism>
<dbReference type="OrthoDB" id="9961372at2759"/>
<comment type="caution">
    <text evidence="1">The sequence shown here is derived from an EMBL/GenBank/DDBJ whole genome shotgun (WGS) entry which is preliminary data.</text>
</comment>
<protein>
    <submittedName>
        <fullName evidence="1">Uncharacterized protein</fullName>
    </submittedName>
</protein>
<sequence>MNPFCSKLPCQVECYGRGTVHKDICSNLNIKHAAEANIPCILFVYKVSREIEDLRNALRWIT</sequence>
<keyword evidence="2" id="KW-1185">Reference proteome</keyword>
<gene>
    <name evidence="1" type="ORF">chiPu_0022078</name>
</gene>
<proteinExistence type="predicted"/>
<accession>A0A401RJH8</accession>
<feature type="non-terminal residue" evidence="1">
    <location>
        <position position="62"/>
    </location>
</feature>
<name>A0A401RJH8_CHIPU</name>